<reference evidence="8 9" key="1">
    <citation type="submission" date="2018-11" db="EMBL/GenBank/DDBJ databases">
        <title>Sequencing the genomes of 1000 actinobacteria strains.</title>
        <authorList>
            <person name="Klenk H.-P."/>
        </authorList>
    </citation>
    <scope>NUCLEOTIDE SEQUENCE [LARGE SCALE GENOMIC DNA]</scope>
    <source>
        <strain evidence="8 9">DSM 14418</strain>
    </source>
</reference>
<comment type="caution">
    <text evidence="8">The sequence shown here is derived from an EMBL/GenBank/DDBJ whole genome shotgun (WGS) entry which is preliminary data.</text>
</comment>
<evidence type="ECO:0000256" key="6">
    <source>
        <dbReference type="SAM" id="MobiDB-lite"/>
    </source>
</evidence>
<keyword evidence="4" id="KW-0548">Nucleotidyltransferase</keyword>
<accession>A0A3N4Z0P9</accession>
<feature type="region of interest" description="Disordered" evidence="6">
    <location>
        <begin position="312"/>
        <end position="333"/>
    </location>
</feature>
<keyword evidence="9" id="KW-1185">Reference proteome</keyword>
<evidence type="ECO:0000256" key="1">
    <source>
        <dbReference type="ARBA" id="ARBA00006890"/>
    </source>
</evidence>
<evidence type="ECO:0000256" key="5">
    <source>
        <dbReference type="ARBA" id="ARBA00048128"/>
    </source>
</evidence>
<feature type="compositionally biased region" description="Polar residues" evidence="6">
    <location>
        <begin position="324"/>
        <end position="333"/>
    </location>
</feature>
<evidence type="ECO:0000313" key="9">
    <source>
        <dbReference type="Proteomes" id="UP000280726"/>
    </source>
</evidence>
<dbReference type="EC" id="2.7.7.9" evidence="2"/>
<gene>
    <name evidence="8" type="ORF">EDD32_0559</name>
</gene>
<dbReference type="InterPro" id="IPR005835">
    <property type="entry name" value="NTP_transferase_dom"/>
</dbReference>
<dbReference type="GO" id="GO:0006011">
    <property type="term" value="P:UDP-alpha-D-glucose metabolic process"/>
    <property type="evidence" value="ECO:0007669"/>
    <property type="project" value="InterPro"/>
</dbReference>
<dbReference type="InterPro" id="IPR029044">
    <property type="entry name" value="Nucleotide-diphossugar_trans"/>
</dbReference>
<comment type="similarity">
    <text evidence="1">Belongs to the UDPGP type 2 family.</text>
</comment>
<evidence type="ECO:0000313" key="8">
    <source>
        <dbReference type="EMBL" id="RPF26133.1"/>
    </source>
</evidence>
<dbReference type="SUPFAM" id="SSF53448">
    <property type="entry name" value="Nucleotide-diphospho-sugar transferases"/>
    <property type="match status" value="1"/>
</dbReference>
<dbReference type="AlphaFoldDB" id="A0A3N4Z0P9"/>
<organism evidence="8 9">
    <name type="scientific">Georgenia muralis</name>
    <dbReference type="NCBI Taxonomy" id="154117"/>
    <lineage>
        <taxon>Bacteria</taxon>
        <taxon>Bacillati</taxon>
        <taxon>Actinomycetota</taxon>
        <taxon>Actinomycetes</taxon>
        <taxon>Micrococcales</taxon>
        <taxon>Bogoriellaceae</taxon>
        <taxon>Georgenia</taxon>
    </lineage>
</organism>
<feature type="domain" description="Nucleotidyl transferase" evidence="7">
    <location>
        <begin position="10"/>
        <end position="282"/>
    </location>
</feature>
<protein>
    <recommendedName>
        <fullName evidence="2">UTP--glucose-1-phosphate uridylyltransferase</fullName>
        <ecNumber evidence="2">2.7.7.9</ecNumber>
    </recommendedName>
</protein>
<evidence type="ECO:0000256" key="4">
    <source>
        <dbReference type="ARBA" id="ARBA00022695"/>
    </source>
</evidence>
<keyword evidence="3" id="KW-0808">Transferase</keyword>
<proteinExistence type="inferred from homology"/>
<dbReference type="CDD" id="cd02541">
    <property type="entry name" value="UGPase_prokaryotic"/>
    <property type="match status" value="1"/>
</dbReference>
<dbReference type="PANTHER" id="PTHR43197">
    <property type="entry name" value="UTP--GLUCOSE-1-PHOSPHATE URIDYLYLTRANSFERASE"/>
    <property type="match status" value="1"/>
</dbReference>
<evidence type="ECO:0000256" key="2">
    <source>
        <dbReference type="ARBA" id="ARBA00012415"/>
    </source>
</evidence>
<dbReference type="PANTHER" id="PTHR43197:SF1">
    <property type="entry name" value="UTP--GLUCOSE-1-PHOSPHATE URIDYLYLTRANSFERASE"/>
    <property type="match status" value="1"/>
</dbReference>
<dbReference type="Proteomes" id="UP000280726">
    <property type="component" value="Unassembled WGS sequence"/>
</dbReference>
<evidence type="ECO:0000259" key="7">
    <source>
        <dbReference type="Pfam" id="PF00483"/>
    </source>
</evidence>
<dbReference type="EMBL" id="RKRA01000001">
    <property type="protein sequence ID" value="RPF26133.1"/>
    <property type="molecule type" value="Genomic_DNA"/>
</dbReference>
<name>A0A3N4Z0P9_9MICO</name>
<evidence type="ECO:0000256" key="3">
    <source>
        <dbReference type="ARBA" id="ARBA00022679"/>
    </source>
</evidence>
<dbReference type="Gene3D" id="3.90.550.10">
    <property type="entry name" value="Spore Coat Polysaccharide Biosynthesis Protein SpsA, Chain A"/>
    <property type="match status" value="1"/>
</dbReference>
<dbReference type="GO" id="GO:0003983">
    <property type="term" value="F:UTP:glucose-1-phosphate uridylyltransferase activity"/>
    <property type="evidence" value="ECO:0007669"/>
    <property type="project" value="UniProtKB-EC"/>
</dbReference>
<comment type="catalytic activity">
    <reaction evidence="5">
        <text>alpha-D-glucose 1-phosphate + UTP + H(+) = UDP-alpha-D-glucose + diphosphate</text>
        <dbReference type="Rhea" id="RHEA:19889"/>
        <dbReference type="ChEBI" id="CHEBI:15378"/>
        <dbReference type="ChEBI" id="CHEBI:33019"/>
        <dbReference type="ChEBI" id="CHEBI:46398"/>
        <dbReference type="ChEBI" id="CHEBI:58601"/>
        <dbReference type="ChEBI" id="CHEBI:58885"/>
        <dbReference type="EC" id="2.7.7.9"/>
    </reaction>
</comment>
<sequence>MSASEASVRKALIPVAGRGTRFLPATKAMPKEMLPVVDKPAVEYVVEEVSDAGITDVLLVTGRGKGAIEDHFDHTRELETALEHKGDTERLDLVRRSTNLAHIHFVRQGIPKGLGHAVLQGKDHIGDEPFAVLLGDDLIDARDPLLTDMIAVREALGGSVIALLEVDPDQINLYGAAAVEPVDHAPVGTLADGDVVRVTELVEKPPVDEAPSNLALIGRYVLDPSVFRVLEETAPGRGGEIQLTDALQVLARTDPAEGGGVHGVVFRGRRYDTGDKLDYLKAVVRLAVDREDLGPDFGGWLEQFVAGRHVELGSDPAGSGRAAESSQGSPSAR</sequence>
<dbReference type="InterPro" id="IPR005771">
    <property type="entry name" value="GalU_uridylyltTrfase_bac/arc"/>
</dbReference>
<dbReference type="OrthoDB" id="9803306at2"/>
<dbReference type="RefSeq" id="WP_123914413.1">
    <property type="nucleotide sequence ID" value="NZ_RKRA01000001.1"/>
</dbReference>
<dbReference type="Pfam" id="PF00483">
    <property type="entry name" value="NTP_transferase"/>
    <property type="match status" value="1"/>
</dbReference>